<feature type="non-terminal residue" evidence="1">
    <location>
        <position position="56"/>
    </location>
</feature>
<keyword evidence="1" id="KW-0645">Protease</keyword>
<evidence type="ECO:0000313" key="2">
    <source>
        <dbReference type="Proteomes" id="UP000550736"/>
    </source>
</evidence>
<keyword evidence="1" id="KW-0378">Hydrolase</keyword>
<organism evidence="1 2">
    <name type="scientific">Staphylococcus capitis</name>
    <dbReference type="NCBI Taxonomy" id="29388"/>
    <lineage>
        <taxon>Bacteria</taxon>
        <taxon>Bacillati</taxon>
        <taxon>Bacillota</taxon>
        <taxon>Bacilli</taxon>
        <taxon>Bacillales</taxon>
        <taxon>Staphylococcaceae</taxon>
        <taxon>Staphylococcus</taxon>
    </lineage>
</organism>
<comment type="caution">
    <text evidence="1">The sequence shown here is derived from an EMBL/GenBank/DDBJ whole genome shotgun (WGS) entry which is preliminary data.</text>
</comment>
<protein>
    <submittedName>
        <fullName evidence="1">Leucyl aminopeptidase</fullName>
    </submittedName>
</protein>
<reference evidence="1 2" key="1">
    <citation type="submission" date="2020-04" db="EMBL/GenBank/DDBJ databases">
        <title>The Epidemiology and Molecular Characteristics of Linezolid-Resistant Staphylococcus capitis in Huashan Hospital, Shanghai.</title>
        <authorList>
            <person name="Ding L."/>
            <person name="Li P."/>
            <person name="Yang Y."/>
            <person name="Lin D."/>
            <person name="Xu X."/>
        </authorList>
    </citation>
    <scope>NUCLEOTIDE SEQUENCE [LARGE SCALE GENOMIC DNA]</scope>
    <source>
        <strain evidence="1 2">12-86</strain>
    </source>
</reference>
<dbReference type="Proteomes" id="UP000550736">
    <property type="component" value="Unassembled WGS sequence"/>
</dbReference>
<keyword evidence="1" id="KW-0031">Aminopeptidase</keyword>
<dbReference type="EMBL" id="JABBLX010000069">
    <property type="protein sequence ID" value="NMK98842.1"/>
    <property type="molecule type" value="Genomic_DNA"/>
</dbReference>
<dbReference type="GO" id="GO:0004177">
    <property type="term" value="F:aminopeptidase activity"/>
    <property type="evidence" value="ECO:0007669"/>
    <property type="project" value="UniProtKB-KW"/>
</dbReference>
<sequence>MSAYTAPSFTLATSIPQRGVSAAVLLVGVRPSDKDSDKSPRVVDAQLLDKAAVKSI</sequence>
<gene>
    <name evidence="1" type="ORF">HHM13_12315</name>
</gene>
<evidence type="ECO:0000313" key="1">
    <source>
        <dbReference type="EMBL" id="NMK98842.1"/>
    </source>
</evidence>
<accession>A0A848F3D2</accession>
<name>A0A848F3D2_STACP</name>
<proteinExistence type="predicted"/>
<dbReference type="AlphaFoldDB" id="A0A848F3D2"/>